<dbReference type="GO" id="GO:0015297">
    <property type="term" value="F:antiporter activity"/>
    <property type="evidence" value="ECO:0007669"/>
    <property type="project" value="UniProtKB-KW"/>
</dbReference>
<accession>E3DLW3</accession>
<comment type="similarity">
    <text evidence="8">Belongs to the NhaC Na(+)/H(+) (TC 2.A.35) antiporter family.</text>
</comment>
<feature type="domain" description="Na+/H+ antiporter NhaC-like C-terminal" evidence="10">
    <location>
        <begin position="241"/>
        <end position="408"/>
    </location>
</feature>
<feature type="transmembrane region" description="Helical" evidence="9">
    <location>
        <begin position="284"/>
        <end position="308"/>
    </location>
</feature>
<reference evidence="11 12" key="2">
    <citation type="journal article" date="2011" name="Stand. Genomic Sci.">
        <title>Complete genome sequence of the extremely halophilic Halanaerobium praevalens type strain (GSL).</title>
        <authorList>
            <person name="Ivanova N."/>
            <person name="Sikorski J."/>
            <person name="Chertkov O."/>
            <person name="Nolan M."/>
            <person name="Lucas S."/>
            <person name="Hammon N."/>
            <person name="Deshpande S."/>
            <person name="Cheng J.F."/>
            <person name="Tapia R."/>
            <person name="Han C."/>
            <person name="Goodwin L."/>
            <person name="Pitluck S."/>
            <person name="Huntemann M."/>
            <person name="Liolios K."/>
            <person name="Pagani I."/>
            <person name="Mavromatis K."/>
            <person name="Ovchinikova G."/>
            <person name="Pati A."/>
            <person name="Chen A."/>
            <person name="Palaniappan K."/>
            <person name="Land M."/>
            <person name="Hauser L."/>
            <person name="Brambilla E.M."/>
            <person name="Kannan K.P."/>
            <person name="Rohde M."/>
            <person name="Tindall B.J."/>
            <person name="Goker M."/>
            <person name="Detter J.C."/>
            <person name="Woyke T."/>
            <person name="Bristow J."/>
            <person name="Eisen J.A."/>
            <person name="Markowitz V."/>
            <person name="Hugenholtz P."/>
            <person name="Kyrpides N.C."/>
            <person name="Klenk H.P."/>
            <person name="Lapidus A."/>
        </authorList>
    </citation>
    <scope>NUCLEOTIDE SEQUENCE [LARGE SCALE GENOMIC DNA]</scope>
    <source>
        <strain evidence="12">ATCC 33744 / DSM 2228 / GSL</strain>
    </source>
</reference>
<dbReference type="STRING" id="572479.Hprae_0063"/>
<evidence type="ECO:0000256" key="3">
    <source>
        <dbReference type="ARBA" id="ARBA00022449"/>
    </source>
</evidence>
<keyword evidence="12" id="KW-1185">Reference proteome</keyword>
<keyword evidence="5 9" id="KW-0812">Transmembrane</keyword>
<evidence type="ECO:0000256" key="1">
    <source>
        <dbReference type="ARBA" id="ARBA00004651"/>
    </source>
</evidence>
<feature type="domain" description="Na+/H+ antiporter NhaC-like C-terminal" evidence="10">
    <location>
        <begin position="35"/>
        <end position="221"/>
    </location>
</feature>
<comment type="subcellular location">
    <subcellularLocation>
        <location evidence="1">Cell membrane</location>
        <topology evidence="1">Multi-pass membrane protein</topology>
    </subcellularLocation>
</comment>
<dbReference type="EMBL" id="CP002175">
    <property type="protein sequence ID" value="ADO76222.1"/>
    <property type="molecule type" value="Genomic_DNA"/>
</dbReference>
<dbReference type="PANTHER" id="PTHR33451">
    <property type="entry name" value="MALATE-2H(+)/NA(+)-LACTATE ANTIPORTER"/>
    <property type="match status" value="1"/>
</dbReference>
<reference evidence="12" key="1">
    <citation type="submission" date="2010-10" db="EMBL/GenBank/DDBJ databases">
        <title>The complete genome of Halanaerobium praevalens DSM 2228.</title>
        <authorList>
            <consortium name="US DOE Joint Genome Institute (JGI-PGF)"/>
            <person name="Lucas S."/>
            <person name="Copeland A."/>
            <person name="Lapidus A."/>
            <person name="Glavina del Rio T."/>
            <person name="Dalin E."/>
            <person name="Tice H."/>
            <person name="Bruce D."/>
            <person name="Goodwin L."/>
            <person name="Pitluck S."/>
            <person name="Kyrpides N."/>
            <person name="Mavromatis K."/>
            <person name="Ivanova N."/>
            <person name="Ovchinnikova G."/>
            <person name="Chertkov O."/>
            <person name="Detter J.C."/>
            <person name="Han C."/>
            <person name="Larimer F."/>
            <person name="Land M."/>
            <person name="Hauser L."/>
            <person name="Markowitz V."/>
            <person name="Cheng J.-F."/>
            <person name="Hugenholtz P."/>
            <person name="Woyke T."/>
            <person name="Wu D."/>
            <person name="Tindall B."/>
            <person name="Pomrenke H.G."/>
            <person name="Brambilla E."/>
            <person name="Klenk H.-P."/>
            <person name="Eisen J.A."/>
        </authorList>
    </citation>
    <scope>NUCLEOTIDE SEQUENCE [LARGE SCALE GENOMIC DNA]</scope>
    <source>
        <strain evidence="12">ATCC 33744 / DSM 2228 / GSL</strain>
    </source>
</reference>
<gene>
    <name evidence="11" type="ordered locus">Hprae_0063</name>
</gene>
<evidence type="ECO:0000256" key="6">
    <source>
        <dbReference type="ARBA" id="ARBA00022989"/>
    </source>
</evidence>
<dbReference type="Proteomes" id="UP000006866">
    <property type="component" value="Chromosome"/>
</dbReference>
<feature type="transmembrane region" description="Helical" evidence="9">
    <location>
        <begin position="12"/>
        <end position="35"/>
    </location>
</feature>
<evidence type="ECO:0000313" key="11">
    <source>
        <dbReference type="EMBL" id="ADO76222.1"/>
    </source>
</evidence>
<evidence type="ECO:0000256" key="5">
    <source>
        <dbReference type="ARBA" id="ARBA00022692"/>
    </source>
</evidence>
<feature type="transmembrane region" description="Helical" evidence="9">
    <location>
        <begin position="376"/>
        <end position="393"/>
    </location>
</feature>
<dbReference type="PATRIC" id="fig|572479.3.peg.67"/>
<protein>
    <submittedName>
        <fullName evidence="11">Methionine transporter, NhaC family</fullName>
    </submittedName>
</protein>
<evidence type="ECO:0000259" key="10">
    <source>
        <dbReference type="Pfam" id="PF03553"/>
    </source>
</evidence>
<keyword evidence="6 9" id="KW-1133">Transmembrane helix</keyword>
<dbReference type="AlphaFoldDB" id="E3DLW3"/>
<dbReference type="RefSeq" id="WP_014552257.1">
    <property type="nucleotide sequence ID" value="NC_017455.1"/>
</dbReference>
<dbReference type="eggNOG" id="COG1757">
    <property type="taxonomic scope" value="Bacteria"/>
</dbReference>
<dbReference type="InterPro" id="IPR052180">
    <property type="entry name" value="NhaC_Na-H+_Antiporter"/>
</dbReference>
<feature type="transmembrane region" description="Helical" evidence="9">
    <location>
        <begin position="413"/>
        <end position="431"/>
    </location>
</feature>
<dbReference type="HOGENOM" id="CLU_043525_0_0_9"/>
<evidence type="ECO:0000256" key="8">
    <source>
        <dbReference type="ARBA" id="ARBA00038435"/>
    </source>
</evidence>
<organism evidence="11 12">
    <name type="scientific">Halanaerobium praevalens (strain ATCC 33744 / DSM 2228 / GSL)</name>
    <dbReference type="NCBI Taxonomy" id="572479"/>
    <lineage>
        <taxon>Bacteria</taxon>
        <taxon>Bacillati</taxon>
        <taxon>Bacillota</taxon>
        <taxon>Clostridia</taxon>
        <taxon>Halanaerobiales</taxon>
        <taxon>Halanaerobiaceae</taxon>
        <taxon>Halanaerobium</taxon>
    </lineage>
</organism>
<keyword evidence="2" id="KW-0813">Transport</keyword>
<feature type="transmembrane region" description="Helical" evidence="9">
    <location>
        <begin position="241"/>
        <end position="272"/>
    </location>
</feature>
<evidence type="ECO:0000256" key="9">
    <source>
        <dbReference type="SAM" id="Phobius"/>
    </source>
</evidence>
<feature type="transmembrane region" description="Helical" evidence="9">
    <location>
        <begin position="41"/>
        <end position="61"/>
    </location>
</feature>
<feature type="transmembrane region" description="Helical" evidence="9">
    <location>
        <begin position="82"/>
        <end position="105"/>
    </location>
</feature>
<proteinExistence type="inferred from homology"/>
<dbReference type="Pfam" id="PF03553">
    <property type="entry name" value="Na_H_antiporter"/>
    <property type="match status" value="2"/>
</dbReference>
<dbReference type="PANTHER" id="PTHR33451:SF5">
    <property type="entry name" value="NA+_H+ ANTIPORTER"/>
    <property type="match status" value="1"/>
</dbReference>
<dbReference type="GO" id="GO:0005886">
    <property type="term" value="C:plasma membrane"/>
    <property type="evidence" value="ECO:0007669"/>
    <property type="project" value="UniProtKB-SubCell"/>
</dbReference>
<sequence length="451" mass="47589">MKKDIEKIDKGNPVALVPLFVFLVLYLGMGIYFSMQGVEMAFYQFPAPIAAFVGIVVAFIMGSGSIQDKVNSFIKGAGENNVIIMCMIYLLAGAFSAVSQAMGGVDATVNLGLSVIPSQFLLPGLFVIAAFIATAMGTSMGTIGAVVPIAVGIASKAALPLPLTIGAVVGGAMFGDNLSIISDTTIAATQTQGVEMRDKFKMNLLIVLPAALITLVFLFFSGETAVQASEYSFELIKVLPYVAVLIFALIGVNVFVVLFGGMVLSGLIGIAFGDFTFIAMAQEAYAGFNSMTEVFFLSMFAGGLAAMIQKEGGLQYLIHTISSKIKNSKGAELGIAALVSVTDICTANNTVAIIISGPLAKDIALENEVDLRRSASLLDIFACVWQGIIPYGAQLLLAGSLAEISPMVIIPNLHYNFLVLISGLLAIYFAFPKASDIFDNRVEEQQGKIAN</sequence>
<evidence type="ECO:0000256" key="2">
    <source>
        <dbReference type="ARBA" id="ARBA00022448"/>
    </source>
</evidence>
<evidence type="ECO:0000313" key="12">
    <source>
        <dbReference type="Proteomes" id="UP000006866"/>
    </source>
</evidence>
<feature type="transmembrane region" description="Helical" evidence="9">
    <location>
        <begin position="202"/>
        <end position="221"/>
    </location>
</feature>
<feature type="transmembrane region" description="Helical" evidence="9">
    <location>
        <begin position="125"/>
        <end position="151"/>
    </location>
</feature>
<keyword evidence="7 9" id="KW-0472">Membrane</keyword>
<feature type="transmembrane region" description="Helical" evidence="9">
    <location>
        <begin position="333"/>
        <end position="355"/>
    </location>
</feature>
<dbReference type="InterPro" id="IPR018461">
    <property type="entry name" value="Na/H_Antiport_NhaC-like_C"/>
</dbReference>
<name>E3DLW3_HALPG</name>
<evidence type="ECO:0000256" key="4">
    <source>
        <dbReference type="ARBA" id="ARBA00022475"/>
    </source>
</evidence>
<keyword evidence="3" id="KW-0050">Antiport</keyword>
<evidence type="ECO:0000256" key="7">
    <source>
        <dbReference type="ARBA" id="ARBA00023136"/>
    </source>
</evidence>
<dbReference type="KEGG" id="hpk:Hprae_0063"/>
<keyword evidence="4" id="KW-1003">Cell membrane</keyword>